<comment type="caution">
    <text evidence="3">The sequence shown here is derived from an EMBL/GenBank/DDBJ whole genome shotgun (WGS) entry which is preliminary data.</text>
</comment>
<dbReference type="EMBL" id="LDAU01000154">
    <property type="protein sequence ID" value="KRX02590.1"/>
    <property type="molecule type" value="Genomic_DNA"/>
</dbReference>
<reference evidence="3 4" key="1">
    <citation type="journal article" date="2015" name="Sci. Rep.">
        <title>Genome of the facultative scuticociliatosis pathogen Pseudocohnilembus persalinus provides insight into its virulence through horizontal gene transfer.</title>
        <authorList>
            <person name="Xiong J."/>
            <person name="Wang G."/>
            <person name="Cheng J."/>
            <person name="Tian M."/>
            <person name="Pan X."/>
            <person name="Warren A."/>
            <person name="Jiang C."/>
            <person name="Yuan D."/>
            <person name="Miao W."/>
        </authorList>
    </citation>
    <scope>NUCLEOTIDE SEQUENCE [LARGE SCALE GENOMIC DNA]</scope>
    <source>
        <strain evidence="3">36N120E</strain>
    </source>
</reference>
<protein>
    <recommendedName>
        <fullName evidence="5">Transmembrane protein</fullName>
    </recommendedName>
</protein>
<feature type="compositionally biased region" description="Polar residues" evidence="1">
    <location>
        <begin position="46"/>
        <end position="59"/>
    </location>
</feature>
<keyword evidence="2" id="KW-0812">Transmembrane</keyword>
<evidence type="ECO:0000256" key="2">
    <source>
        <dbReference type="SAM" id="Phobius"/>
    </source>
</evidence>
<dbReference type="AlphaFoldDB" id="A0A0V0QK41"/>
<keyword evidence="2" id="KW-1133">Transmembrane helix</keyword>
<dbReference type="InParanoid" id="A0A0V0QK41"/>
<evidence type="ECO:0000313" key="3">
    <source>
        <dbReference type="EMBL" id="KRX02590.1"/>
    </source>
</evidence>
<feature type="transmembrane region" description="Helical" evidence="2">
    <location>
        <begin position="263"/>
        <end position="282"/>
    </location>
</feature>
<gene>
    <name evidence="3" type="ORF">PPERSA_11930</name>
</gene>
<evidence type="ECO:0008006" key="5">
    <source>
        <dbReference type="Google" id="ProtNLM"/>
    </source>
</evidence>
<proteinExistence type="predicted"/>
<evidence type="ECO:0000256" key="1">
    <source>
        <dbReference type="SAM" id="MobiDB-lite"/>
    </source>
</evidence>
<dbReference type="Proteomes" id="UP000054937">
    <property type="component" value="Unassembled WGS sequence"/>
</dbReference>
<feature type="region of interest" description="Disordered" evidence="1">
    <location>
        <begin position="37"/>
        <end position="59"/>
    </location>
</feature>
<keyword evidence="4" id="KW-1185">Reference proteome</keyword>
<keyword evidence="2" id="KW-0472">Membrane</keyword>
<accession>A0A0V0QK41</accession>
<sequence length="439" mass="51341">MTEKNELINKIRSKSQISPGKKIIQYKKEQLEDSLICKSSSDSDSNQTHESQQNLLSSKFNNLQEKKRINCKKNRVLLKRGNTAEIKQQKNCRSLQQTKHTKQIQGEFDRDVSKQLFEQITIKTGLQTINVQQFTEVVLEAENILNNEIQEGTEDPEFQLIDVSSGQPILIAKNNQLQLTELLDQENHIQNVEFSYYKGNQLIQVAQVQIDMVWIYSQSKKIQTQIKNLNDNINEQTEDLEAYRAPGSPLFAKDLPEHIRNKFRIAHLLQIVILALVFALYLNKNVNLDALIFFYYYAQYKVGGLNSATYKIISLSYGIFTPYNTQQRYETNINPQNFSLSYSKNSNNNNFNTQTNYYKNDDNIRQSFKQNQNQQFLTQQNQNNDINADHHEISHQNLIPHTQNDNSFNNYNMDLTSHNYNNNNHQQQSKQCIELYKYK</sequence>
<name>A0A0V0QK41_PSEPJ</name>
<evidence type="ECO:0000313" key="4">
    <source>
        <dbReference type="Proteomes" id="UP000054937"/>
    </source>
</evidence>
<organism evidence="3 4">
    <name type="scientific">Pseudocohnilembus persalinus</name>
    <name type="common">Ciliate</name>
    <dbReference type="NCBI Taxonomy" id="266149"/>
    <lineage>
        <taxon>Eukaryota</taxon>
        <taxon>Sar</taxon>
        <taxon>Alveolata</taxon>
        <taxon>Ciliophora</taxon>
        <taxon>Intramacronucleata</taxon>
        <taxon>Oligohymenophorea</taxon>
        <taxon>Scuticociliatia</taxon>
        <taxon>Philasterida</taxon>
        <taxon>Pseudocohnilembidae</taxon>
        <taxon>Pseudocohnilembus</taxon>
    </lineage>
</organism>